<dbReference type="InterPro" id="IPR029016">
    <property type="entry name" value="GAF-like_dom_sf"/>
</dbReference>
<evidence type="ECO:0000259" key="4">
    <source>
        <dbReference type="PROSITE" id="PS51077"/>
    </source>
</evidence>
<dbReference type="InterPro" id="IPR005471">
    <property type="entry name" value="Tscrpt_reg_IclR_N"/>
</dbReference>
<dbReference type="GO" id="GO:0003700">
    <property type="term" value="F:DNA-binding transcription factor activity"/>
    <property type="evidence" value="ECO:0007669"/>
    <property type="project" value="TreeGrafter"/>
</dbReference>
<dbReference type="GO" id="GO:0045892">
    <property type="term" value="P:negative regulation of DNA-templated transcription"/>
    <property type="evidence" value="ECO:0007669"/>
    <property type="project" value="TreeGrafter"/>
</dbReference>
<keyword evidence="3" id="KW-0804">Transcription</keyword>
<evidence type="ECO:0000256" key="2">
    <source>
        <dbReference type="ARBA" id="ARBA00023125"/>
    </source>
</evidence>
<dbReference type="SUPFAM" id="SSF55781">
    <property type="entry name" value="GAF domain-like"/>
    <property type="match status" value="1"/>
</dbReference>
<dbReference type="InterPro" id="IPR014757">
    <property type="entry name" value="Tscrpt_reg_IclR_C"/>
</dbReference>
<dbReference type="Proteomes" id="UP000214603">
    <property type="component" value="Unassembled WGS sequence"/>
</dbReference>
<dbReference type="EMBL" id="NJIH01000003">
    <property type="protein sequence ID" value="OWT63703.1"/>
    <property type="molecule type" value="Genomic_DNA"/>
</dbReference>
<keyword evidence="2" id="KW-0238">DNA-binding</keyword>
<evidence type="ECO:0000256" key="3">
    <source>
        <dbReference type="ARBA" id="ARBA00023163"/>
    </source>
</evidence>
<evidence type="ECO:0000259" key="5">
    <source>
        <dbReference type="PROSITE" id="PS51078"/>
    </source>
</evidence>
<dbReference type="Gene3D" id="1.10.10.10">
    <property type="entry name" value="Winged helix-like DNA-binding domain superfamily/Winged helix DNA-binding domain"/>
    <property type="match status" value="1"/>
</dbReference>
<dbReference type="InterPro" id="IPR050707">
    <property type="entry name" value="HTH_MetabolicPath_Reg"/>
</dbReference>
<comment type="caution">
    <text evidence="6">The sequence shown here is derived from an EMBL/GenBank/DDBJ whole genome shotgun (WGS) entry which is preliminary data.</text>
</comment>
<dbReference type="PANTHER" id="PTHR30136">
    <property type="entry name" value="HELIX-TURN-HELIX TRANSCRIPTIONAL REGULATOR, ICLR FAMILY"/>
    <property type="match status" value="1"/>
</dbReference>
<evidence type="ECO:0008006" key="8">
    <source>
        <dbReference type="Google" id="ProtNLM"/>
    </source>
</evidence>
<dbReference type="InterPro" id="IPR036390">
    <property type="entry name" value="WH_DNA-bd_sf"/>
</dbReference>
<dbReference type="SUPFAM" id="SSF46785">
    <property type="entry name" value="Winged helix' DNA-binding domain"/>
    <property type="match status" value="1"/>
</dbReference>
<dbReference type="Pfam" id="PF01614">
    <property type="entry name" value="IclR_C"/>
    <property type="match status" value="1"/>
</dbReference>
<sequence>MLSRRRMAANERSVISRVSAILNLFGEHKPLIGIEEIAQALEISPASAYRYAADLVQAGLLSRLSGRYRLGLKIIELEYLISTCDPIIAAAHQPMEALARASGANVLLCNMYDSTLVNVAHVTAGQRPVHVRYTKGLPMPLFRGSQARVVLAYMERRRLRRLYDAAQHDPQTAADAHALGAGWRDFTRALRAIRKQGYYISRGELDAGITGIAAPVFGVQEEILGSLVLVTDAAAPPPLLPEAALVEQVMQSAHQLSQRIGELADA</sequence>
<dbReference type="InterPro" id="IPR036388">
    <property type="entry name" value="WH-like_DNA-bd_sf"/>
</dbReference>
<dbReference type="PROSITE" id="PS51078">
    <property type="entry name" value="ICLR_ED"/>
    <property type="match status" value="1"/>
</dbReference>
<dbReference type="Gene3D" id="3.30.450.40">
    <property type="match status" value="1"/>
</dbReference>
<dbReference type="GO" id="GO:0003677">
    <property type="term" value="F:DNA binding"/>
    <property type="evidence" value="ECO:0007669"/>
    <property type="project" value="UniProtKB-KW"/>
</dbReference>
<gene>
    <name evidence="6" type="ORF">CEY11_05125</name>
</gene>
<dbReference type="PANTHER" id="PTHR30136:SF24">
    <property type="entry name" value="HTH-TYPE TRANSCRIPTIONAL REPRESSOR ALLR"/>
    <property type="match status" value="1"/>
</dbReference>
<accession>A0A225MTB6</accession>
<dbReference type="Pfam" id="PF09339">
    <property type="entry name" value="HTH_IclR"/>
    <property type="match status" value="1"/>
</dbReference>
<keyword evidence="1" id="KW-0805">Transcription regulation</keyword>
<proteinExistence type="predicted"/>
<feature type="domain" description="IclR-ED" evidence="5">
    <location>
        <begin position="73"/>
        <end position="262"/>
    </location>
</feature>
<name>A0A225MTB6_9BURK</name>
<keyword evidence="7" id="KW-1185">Reference proteome</keyword>
<dbReference type="AlphaFoldDB" id="A0A225MTB6"/>
<evidence type="ECO:0000256" key="1">
    <source>
        <dbReference type="ARBA" id="ARBA00023015"/>
    </source>
</evidence>
<dbReference type="SMART" id="SM00346">
    <property type="entry name" value="HTH_ICLR"/>
    <property type="match status" value="1"/>
</dbReference>
<evidence type="ECO:0000313" key="6">
    <source>
        <dbReference type="EMBL" id="OWT63703.1"/>
    </source>
</evidence>
<feature type="domain" description="HTH iclR-type" evidence="4">
    <location>
        <begin position="12"/>
        <end position="72"/>
    </location>
</feature>
<protein>
    <recommendedName>
        <fullName evidence="8">IclR family transcriptional regulator</fullName>
    </recommendedName>
</protein>
<organism evidence="6 7">
    <name type="scientific">Candidimonas nitroreducens</name>
    <dbReference type="NCBI Taxonomy" id="683354"/>
    <lineage>
        <taxon>Bacteria</taxon>
        <taxon>Pseudomonadati</taxon>
        <taxon>Pseudomonadota</taxon>
        <taxon>Betaproteobacteria</taxon>
        <taxon>Burkholderiales</taxon>
        <taxon>Alcaligenaceae</taxon>
        <taxon>Candidimonas</taxon>
    </lineage>
</organism>
<dbReference type="PROSITE" id="PS51077">
    <property type="entry name" value="HTH_ICLR"/>
    <property type="match status" value="1"/>
</dbReference>
<evidence type="ECO:0000313" key="7">
    <source>
        <dbReference type="Proteomes" id="UP000214603"/>
    </source>
</evidence>
<reference evidence="7" key="1">
    <citation type="submission" date="2017-06" db="EMBL/GenBank/DDBJ databases">
        <title>Herbaspirillum phytohormonus sp. nov., isolated from the root nodule of Robinia pseudoacacia in lead-zinc mine.</title>
        <authorList>
            <person name="Fan M."/>
            <person name="Lin Y."/>
        </authorList>
    </citation>
    <scope>NUCLEOTIDE SEQUENCE [LARGE SCALE GENOMIC DNA]</scope>
    <source>
        <strain evidence="7">SC-089</strain>
    </source>
</reference>